<accession>A0A7V5CS72</accession>
<evidence type="ECO:0000256" key="3">
    <source>
        <dbReference type="ARBA" id="ARBA00022840"/>
    </source>
</evidence>
<evidence type="ECO:0000256" key="1">
    <source>
        <dbReference type="ARBA" id="ARBA00022448"/>
    </source>
</evidence>
<keyword evidence="1" id="KW-0813">Transport</keyword>
<sequence>MSAEPHSPEAPSAASSTTSSTSPVAAPQTTLFLEMQHVDVARGENIVLHDVSLRIARGEQMVILGPNGCGKSTLIKTITRECYPIPGDGSCVRLFGYDRWVVSELRQYLGVVEQTLPSERTPTTRGRDVVIAGLLGTATLWPHQTVTAEMRERAETALGLLEAHHLAEKLVGRMSAGEQRRVLIARALVHAPEMLLLDEPSNALDMAAQQELREVLRSIAGMGIGIVMVTHHLGDILPEMDRVLMLRAGHIYADAPKRDLITPQVLADLFGAQVEIIERNGYLHAW</sequence>
<dbReference type="PROSITE" id="PS50893">
    <property type="entry name" value="ABC_TRANSPORTER_2"/>
    <property type="match status" value="1"/>
</dbReference>
<evidence type="ECO:0000259" key="5">
    <source>
        <dbReference type="PROSITE" id="PS50893"/>
    </source>
</evidence>
<dbReference type="InterPro" id="IPR003593">
    <property type="entry name" value="AAA+_ATPase"/>
</dbReference>
<dbReference type="InterPro" id="IPR003439">
    <property type="entry name" value="ABC_transporter-like_ATP-bd"/>
</dbReference>
<evidence type="ECO:0000256" key="2">
    <source>
        <dbReference type="ARBA" id="ARBA00022741"/>
    </source>
</evidence>
<evidence type="ECO:0000256" key="4">
    <source>
        <dbReference type="SAM" id="MobiDB-lite"/>
    </source>
</evidence>
<dbReference type="SMART" id="SM00382">
    <property type="entry name" value="AAA"/>
    <property type="match status" value="1"/>
</dbReference>
<dbReference type="InterPro" id="IPR027417">
    <property type="entry name" value="P-loop_NTPase"/>
</dbReference>
<evidence type="ECO:0000313" key="6">
    <source>
        <dbReference type="EMBL" id="HGY93194.1"/>
    </source>
</evidence>
<dbReference type="PROSITE" id="PS00211">
    <property type="entry name" value="ABC_TRANSPORTER_1"/>
    <property type="match status" value="1"/>
</dbReference>
<dbReference type="GO" id="GO:0016887">
    <property type="term" value="F:ATP hydrolysis activity"/>
    <property type="evidence" value="ECO:0007669"/>
    <property type="project" value="InterPro"/>
</dbReference>
<proteinExistence type="predicted"/>
<gene>
    <name evidence="6" type="ORF">ENW50_00675</name>
</gene>
<feature type="region of interest" description="Disordered" evidence="4">
    <location>
        <begin position="1"/>
        <end position="24"/>
    </location>
</feature>
<protein>
    <submittedName>
        <fullName evidence="6">ABC transporter ATP-binding protein</fullName>
    </submittedName>
</protein>
<dbReference type="Pfam" id="PF00005">
    <property type="entry name" value="ABC_tran"/>
    <property type="match status" value="1"/>
</dbReference>
<dbReference type="InterPro" id="IPR050153">
    <property type="entry name" value="Metal_Ion_Import_ABC"/>
</dbReference>
<feature type="domain" description="ABC transporter" evidence="5">
    <location>
        <begin position="33"/>
        <end position="273"/>
    </location>
</feature>
<dbReference type="EMBL" id="DTKL01000008">
    <property type="protein sequence ID" value="HGY93194.1"/>
    <property type="molecule type" value="Genomic_DNA"/>
</dbReference>
<dbReference type="PANTHER" id="PTHR42734">
    <property type="entry name" value="METAL TRANSPORT SYSTEM ATP-BINDING PROTEIN TM_0124-RELATED"/>
    <property type="match status" value="1"/>
</dbReference>
<dbReference type="SUPFAM" id="SSF52540">
    <property type="entry name" value="P-loop containing nucleoside triphosphate hydrolases"/>
    <property type="match status" value="1"/>
</dbReference>
<dbReference type="Gene3D" id="3.40.50.300">
    <property type="entry name" value="P-loop containing nucleotide triphosphate hydrolases"/>
    <property type="match status" value="1"/>
</dbReference>
<name>A0A7V5CS72_9BACT</name>
<dbReference type="InterPro" id="IPR017871">
    <property type="entry name" value="ABC_transporter-like_CS"/>
</dbReference>
<organism evidence="6">
    <name type="scientific">Acidobacterium capsulatum</name>
    <dbReference type="NCBI Taxonomy" id="33075"/>
    <lineage>
        <taxon>Bacteria</taxon>
        <taxon>Pseudomonadati</taxon>
        <taxon>Acidobacteriota</taxon>
        <taxon>Terriglobia</taxon>
        <taxon>Terriglobales</taxon>
        <taxon>Acidobacteriaceae</taxon>
        <taxon>Acidobacterium</taxon>
    </lineage>
</organism>
<comment type="caution">
    <text evidence="6">The sequence shown here is derived from an EMBL/GenBank/DDBJ whole genome shotgun (WGS) entry which is preliminary data.</text>
</comment>
<reference evidence="6" key="1">
    <citation type="journal article" date="2020" name="mSystems">
        <title>Genome- and Community-Level Interaction Insights into Carbon Utilization and Element Cycling Functions of Hydrothermarchaeota in Hydrothermal Sediment.</title>
        <authorList>
            <person name="Zhou Z."/>
            <person name="Liu Y."/>
            <person name="Xu W."/>
            <person name="Pan J."/>
            <person name="Luo Z.H."/>
            <person name="Li M."/>
        </authorList>
    </citation>
    <scope>NUCLEOTIDE SEQUENCE [LARGE SCALE GENOMIC DNA]</scope>
    <source>
        <strain evidence="6">SpSt-855</strain>
    </source>
</reference>
<keyword evidence="2" id="KW-0547">Nucleotide-binding</keyword>
<keyword evidence="3 6" id="KW-0067">ATP-binding</keyword>
<dbReference type="GO" id="GO:0005524">
    <property type="term" value="F:ATP binding"/>
    <property type="evidence" value="ECO:0007669"/>
    <property type="project" value="UniProtKB-KW"/>
</dbReference>
<dbReference type="AlphaFoldDB" id="A0A7V5CS72"/>